<keyword evidence="1" id="KW-0240">DNA-directed RNA polymerase</keyword>
<reference evidence="1 2" key="1">
    <citation type="submission" date="2021-03" db="EMBL/GenBank/DDBJ databases">
        <title>Genomic Encyclopedia of Type Strains, Phase IV (KMG-IV): sequencing the most valuable type-strain genomes for metagenomic binning, comparative biology and taxonomic classification.</title>
        <authorList>
            <person name="Goeker M."/>
        </authorList>
    </citation>
    <scope>NUCLEOTIDE SEQUENCE [LARGE SCALE GENOMIC DNA]</scope>
    <source>
        <strain evidence="1 2">DSM 24950</strain>
    </source>
</reference>
<dbReference type="Proteomes" id="UP001519344">
    <property type="component" value="Unassembled WGS sequence"/>
</dbReference>
<dbReference type="GO" id="GO:0000428">
    <property type="term" value="C:DNA-directed RNA polymerase complex"/>
    <property type="evidence" value="ECO:0007669"/>
    <property type="project" value="UniProtKB-KW"/>
</dbReference>
<keyword evidence="2" id="KW-1185">Reference proteome</keyword>
<accession>A0ABS4HWC8</accession>
<evidence type="ECO:0000313" key="2">
    <source>
        <dbReference type="Proteomes" id="UP001519344"/>
    </source>
</evidence>
<proteinExistence type="predicted"/>
<comment type="caution">
    <text evidence="1">The sequence shown here is derived from an EMBL/GenBank/DDBJ whole genome shotgun (WGS) entry which is preliminary data.</text>
</comment>
<gene>
    <name evidence="1" type="ORF">J2Z65_001725</name>
</gene>
<protein>
    <submittedName>
        <fullName evidence="1">DNA-directed RNA polymerase subunit RPC12/RpoP</fullName>
    </submittedName>
</protein>
<name>A0ABS4HWC8_9BACL</name>
<dbReference type="EMBL" id="JAGGKV010000003">
    <property type="protein sequence ID" value="MBP1962526.1"/>
    <property type="molecule type" value="Genomic_DNA"/>
</dbReference>
<organism evidence="1 2">
    <name type="scientific">Paenibacillus aceris</name>
    <dbReference type="NCBI Taxonomy" id="869555"/>
    <lineage>
        <taxon>Bacteria</taxon>
        <taxon>Bacillati</taxon>
        <taxon>Bacillota</taxon>
        <taxon>Bacilli</taxon>
        <taxon>Bacillales</taxon>
        <taxon>Paenibacillaceae</taxon>
        <taxon>Paenibacillus</taxon>
    </lineage>
</organism>
<keyword evidence="1" id="KW-0804">Transcription</keyword>
<sequence>MSYICPVCNGLQELTTECPVCSHAMCDGGRLSDYLGPYSPYREIDEYSMSDSDGTLSGHEDQCLHLLNCPDCNHSLTIQIQNL</sequence>
<evidence type="ECO:0000313" key="1">
    <source>
        <dbReference type="EMBL" id="MBP1962526.1"/>
    </source>
</evidence>